<dbReference type="Pfam" id="PF18052">
    <property type="entry name" value="Rx_N"/>
    <property type="match status" value="1"/>
</dbReference>
<evidence type="ECO:0000256" key="1">
    <source>
        <dbReference type="ARBA" id="ARBA00022737"/>
    </source>
</evidence>
<evidence type="ECO:0000313" key="5">
    <source>
        <dbReference type="Proteomes" id="UP001652623"/>
    </source>
</evidence>
<name>A0ABM4AA26_ZIZJJ</name>
<dbReference type="GeneID" id="132803841"/>
<feature type="domain" description="Disease resistance N-terminal" evidence="4">
    <location>
        <begin position="11"/>
        <end position="96"/>
    </location>
</feature>
<keyword evidence="1" id="KW-0677">Repeat</keyword>
<evidence type="ECO:0000256" key="2">
    <source>
        <dbReference type="ARBA" id="ARBA00022741"/>
    </source>
</evidence>
<reference evidence="6" key="1">
    <citation type="submission" date="2025-08" db="UniProtKB">
        <authorList>
            <consortium name="RefSeq"/>
        </authorList>
    </citation>
    <scope>IDENTIFICATION</scope>
    <source>
        <tissue evidence="6">Seedling</tissue>
    </source>
</reference>
<dbReference type="InterPro" id="IPR041118">
    <property type="entry name" value="Rx_N"/>
</dbReference>
<evidence type="ECO:0000313" key="6">
    <source>
        <dbReference type="RefSeq" id="XP_060673585.1"/>
    </source>
</evidence>
<sequence>MAENILFNIAEAIVGKLGSFALEEIGLLWGVKNDLQKLNRTMSTIKDVLLDAEEKQTHNHQVRGWLTKLQVVVYDADDLVDKFDFEALRRRVMPGNEMRKQVLLRQTKTSLQKILVIDIFWIYYGDPFFKK</sequence>
<evidence type="ECO:0000259" key="4">
    <source>
        <dbReference type="Pfam" id="PF18052"/>
    </source>
</evidence>
<proteinExistence type="predicted"/>
<dbReference type="Proteomes" id="UP001652623">
    <property type="component" value="Chromosome 5"/>
</dbReference>
<accession>A0ABM4AA26</accession>
<dbReference type="RefSeq" id="XP_060673585.1">
    <property type="nucleotide sequence ID" value="XM_060817602.1"/>
</dbReference>
<keyword evidence="5" id="KW-1185">Reference proteome</keyword>
<evidence type="ECO:0000256" key="3">
    <source>
        <dbReference type="ARBA" id="ARBA00022821"/>
    </source>
</evidence>
<organism evidence="5 6">
    <name type="scientific">Ziziphus jujuba</name>
    <name type="common">Chinese jujube</name>
    <name type="synonym">Ziziphus sativa</name>
    <dbReference type="NCBI Taxonomy" id="326968"/>
    <lineage>
        <taxon>Eukaryota</taxon>
        <taxon>Viridiplantae</taxon>
        <taxon>Streptophyta</taxon>
        <taxon>Embryophyta</taxon>
        <taxon>Tracheophyta</taxon>
        <taxon>Spermatophyta</taxon>
        <taxon>Magnoliopsida</taxon>
        <taxon>eudicotyledons</taxon>
        <taxon>Gunneridae</taxon>
        <taxon>Pentapetalae</taxon>
        <taxon>rosids</taxon>
        <taxon>fabids</taxon>
        <taxon>Rosales</taxon>
        <taxon>Rhamnaceae</taxon>
        <taxon>Paliureae</taxon>
        <taxon>Ziziphus</taxon>
    </lineage>
</organism>
<keyword evidence="2" id="KW-0547">Nucleotide-binding</keyword>
<dbReference type="CDD" id="cd14798">
    <property type="entry name" value="RX-CC_like"/>
    <property type="match status" value="1"/>
</dbReference>
<dbReference type="Gene3D" id="1.20.5.4130">
    <property type="match status" value="1"/>
</dbReference>
<protein>
    <submittedName>
        <fullName evidence="6">Disease resistance protein RGA2-like isoform X1</fullName>
    </submittedName>
</protein>
<dbReference type="InterPro" id="IPR038005">
    <property type="entry name" value="RX-like_CC"/>
</dbReference>
<keyword evidence="3" id="KW-0611">Plant defense</keyword>
<gene>
    <name evidence="6" type="primary">LOC132803841</name>
</gene>